<gene>
    <name evidence="2" type="ORF">B0T25DRAFT_496618</name>
</gene>
<dbReference type="Pfam" id="PF14273">
    <property type="entry name" value="DUF4360"/>
    <property type="match status" value="1"/>
</dbReference>
<organism evidence="2 3">
    <name type="scientific">Lasiosphaeria hispida</name>
    <dbReference type="NCBI Taxonomy" id="260671"/>
    <lineage>
        <taxon>Eukaryota</taxon>
        <taxon>Fungi</taxon>
        <taxon>Dikarya</taxon>
        <taxon>Ascomycota</taxon>
        <taxon>Pezizomycotina</taxon>
        <taxon>Sordariomycetes</taxon>
        <taxon>Sordariomycetidae</taxon>
        <taxon>Sordariales</taxon>
        <taxon>Lasiosphaeriaceae</taxon>
        <taxon>Lasiosphaeria</taxon>
    </lineage>
</organism>
<name>A0AAJ0HSI1_9PEZI</name>
<dbReference type="Proteomes" id="UP001275084">
    <property type="component" value="Unassembled WGS sequence"/>
</dbReference>
<dbReference type="PANTHER" id="PTHR38847:SF1">
    <property type="entry name" value="PSEUDOURIDINE SYNTHASE RSUA_RLUA-LIKE DOMAIN-CONTAINING PROTEIN"/>
    <property type="match status" value="1"/>
</dbReference>
<feature type="chain" id="PRO_5042580342" description="Secreted protein" evidence="1">
    <location>
        <begin position="17"/>
        <end position="203"/>
    </location>
</feature>
<protein>
    <recommendedName>
        <fullName evidence="4">Secreted protein</fullName>
    </recommendedName>
</protein>
<reference evidence="2" key="2">
    <citation type="submission" date="2023-06" db="EMBL/GenBank/DDBJ databases">
        <authorList>
            <consortium name="Lawrence Berkeley National Laboratory"/>
            <person name="Haridas S."/>
            <person name="Hensen N."/>
            <person name="Bonometti L."/>
            <person name="Westerberg I."/>
            <person name="Brannstrom I.O."/>
            <person name="Guillou S."/>
            <person name="Cros-Aarteil S."/>
            <person name="Calhoun S."/>
            <person name="Kuo A."/>
            <person name="Mondo S."/>
            <person name="Pangilinan J."/>
            <person name="Riley R."/>
            <person name="Labutti K."/>
            <person name="Andreopoulos B."/>
            <person name="Lipzen A."/>
            <person name="Chen C."/>
            <person name="Yanf M."/>
            <person name="Daum C."/>
            <person name="Ng V."/>
            <person name="Clum A."/>
            <person name="Steindorff A."/>
            <person name="Ohm R."/>
            <person name="Martin F."/>
            <person name="Silar P."/>
            <person name="Natvig D."/>
            <person name="Lalanne C."/>
            <person name="Gautier V."/>
            <person name="Ament-Velasquez S.L."/>
            <person name="Kruys A."/>
            <person name="Hutchinson M.I."/>
            <person name="Powell A.J."/>
            <person name="Barry K."/>
            <person name="Miller A.N."/>
            <person name="Grigoriev I.V."/>
            <person name="Debuchy R."/>
            <person name="Gladieux P."/>
            <person name="Thoren M.H."/>
            <person name="Johannesson H."/>
        </authorList>
    </citation>
    <scope>NUCLEOTIDE SEQUENCE</scope>
    <source>
        <strain evidence="2">CBS 955.72</strain>
    </source>
</reference>
<keyword evidence="1" id="KW-0732">Signal</keyword>
<evidence type="ECO:0000256" key="1">
    <source>
        <dbReference type="SAM" id="SignalP"/>
    </source>
</evidence>
<dbReference type="AlphaFoldDB" id="A0AAJ0HSI1"/>
<keyword evidence="3" id="KW-1185">Reference proteome</keyword>
<feature type="signal peptide" evidence="1">
    <location>
        <begin position="1"/>
        <end position="16"/>
    </location>
</feature>
<proteinExistence type="predicted"/>
<comment type="caution">
    <text evidence="2">The sequence shown here is derived from an EMBL/GenBank/DDBJ whole genome shotgun (WGS) entry which is preliminary data.</text>
</comment>
<accession>A0AAJ0HSI1</accession>
<dbReference type="EMBL" id="JAUIQD010000002">
    <property type="protein sequence ID" value="KAK3360644.1"/>
    <property type="molecule type" value="Genomic_DNA"/>
</dbReference>
<dbReference type="InterPro" id="IPR025649">
    <property type="entry name" value="DUF4360"/>
</dbReference>
<evidence type="ECO:0000313" key="2">
    <source>
        <dbReference type="EMBL" id="KAK3360644.1"/>
    </source>
</evidence>
<reference evidence="2" key="1">
    <citation type="journal article" date="2023" name="Mol. Phylogenet. Evol.">
        <title>Genome-scale phylogeny and comparative genomics of the fungal order Sordariales.</title>
        <authorList>
            <person name="Hensen N."/>
            <person name="Bonometti L."/>
            <person name="Westerberg I."/>
            <person name="Brannstrom I.O."/>
            <person name="Guillou S."/>
            <person name="Cros-Aarteil S."/>
            <person name="Calhoun S."/>
            <person name="Haridas S."/>
            <person name="Kuo A."/>
            <person name="Mondo S."/>
            <person name="Pangilinan J."/>
            <person name="Riley R."/>
            <person name="LaButti K."/>
            <person name="Andreopoulos B."/>
            <person name="Lipzen A."/>
            <person name="Chen C."/>
            <person name="Yan M."/>
            <person name="Daum C."/>
            <person name="Ng V."/>
            <person name="Clum A."/>
            <person name="Steindorff A."/>
            <person name="Ohm R.A."/>
            <person name="Martin F."/>
            <person name="Silar P."/>
            <person name="Natvig D.O."/>
            <person name="Lalanne C."/>
            <person name="Gautier V."/>
            <person name="Ament-Velasquez S.L."/>
            <person name="Kruys A."/>
            <person name="Hutchinson M.I."/>
            <person name="Powell A.J."/>
            <person name="Barry K."/>
            <person name="Miller A.N."/>
            <person name="Grigoriev I.V."/>
            <person name="Debuchy R."/>
            <person name="Gladieux P."/>
            <person name="Hiltunen Thoren M."/>
            <person name="Johannesson H."/>
        </authorList>
    </citation>
    <scope>NUCLEOTIDE SEQUENCE</scope>
    <source>
        <strain evidence="2">CBS 955.72</strain>
    </source>
</reference>
<dbReference type="PANTHER" id="PTHR38847">
    <property type="match status" value="1"/>
</dbReference>
<evidence type="ECO:0008006" key="4">
    <source>
        <dbReference type="Google" id="ProtNLM"/>
    </source>
</evidence>
<evidence type="ECO:0000313" key="3">
    <source>
        <dbReference type="Proteomes" id="UP001275084"/>
    </source>
</evidence>
<sequence>MRYLSLLSLIPTLAIAGPTPRQATSQRALIISATSSGPGCPSGTITTDLTTDSQTITVGFDAYQVIVGPGAPQNEREKHCDVTVRLNFPVGCTAATIKTTYHGFAQLEGGVTGIFAPQYSLSPGQLTGGNPPSAVISSAGFSNGNVYTKEDITPARVNVASVNQQNVNLVLRTRLFLQASNQTVSGTLSSDDATISITQQARC</sequence>